<dbReference type="STRING" id="4096.A0A1U7WAJ2"/>
<dbReference type="RefSeq" id="XP_009775663.1">
    <property type="nucleotide sequence ID" value="XM_009777361.1"/>
</dbReference>
<reference evidence="3" key="1">
    <citation type="journal article" date="2013" name="Genome Biol.">
        <title>Reference genomes and transcriptomes of Nicotiana sylvestris and Nicotiana tomentosiformis.</title>
        <authorList>
            <person name="Sierro N."/>
            <person name="Battey J.N."/>
            <person name="Ouadi S."/>
            <person name="Bovet L."/>
            <person name="Goepfert S."/>
            <person name="Bakaher N."/>
            <person name="Peitsch M.C."/>
            <person name="Ivanov N.V."/>
        </authorList>
    </citation>
    <scope>NUCLEOTIDE SEQUENCE [LARGE SCALE GENOMIC DNA]</scope>
</reference>
<dbReference type="OrthoDB" id="1742244at2759"/>
<gene>
    <name evidence="4" type="primary">LOC104225539</name>
</gene>
<name>A0A1U7WAJ2_NICSY</name>
<keyword evidence="3" id="KW-1185">Reference proteome</keyword>
<dbReference type="GeneID" id="104225539"/>
<feature type="transmembrane region" description="Helical" evidence="1">
    <location>
        <begin position="76"/>
        <end position="97"/>
    </location>
</feature>
<dbReference type="KEGG" id="nsy:104225539"/>
<evidence type="ECO:0000313" key="4">
    <source>
        <dbReference type="RefSeq" id="XP_009775663.1"/>
    </source>
</evidence>
<dbReference type="AlphaFoldDB" id="A0A1U7WAJ2"/>
<keyword evidence="1" id="KW-0472">Membrane</keyword>
<dbReference type="Proteomes" id="UP000189701">
    <property type="component" value="Unplaced"/>
</dbReference>
<feature type="domain" description="CAAX prenyl protease 2/Lysostaphin resistance protein A-like" evidence="2">
    <location>
        <begin position="199"/>
        <end position="285"/>
    </location>
</feature>
<dbReference type="InterPro" id="IPR003675">
    <property type="entry name" value="Rce1/LyrA-like_dom"/>
</dbReference>
<sequence length="293" mass="32782">MNGLLVRTPTICLSSLKLSQDFHSHFYPFNFFRTRTYPKFRCIKNNDTQNVVSEGFSVLKSDNPCDVGSLWSSMAFYLFSVHVPLSFGGLSAVTSILHCSALDPQTEALSLVVLQMLELMGVLLLLRYPGKPQYKLRDFFQEKQSAKERNWLFASALGFGFLVLLVFTTSIIADWLIGTKEVNNPILKEILSSGPISITSCILVYCIITPSLEEIVYRGFFLTALSSTMKWQQAVIVSSVVFSAAHFSAENFIQLFIIGLILGCCYCWSGNLRSSIIIHSLYNALTLLITYAS</sequence>
<evidence type="ECO:0000256" key="1">
    <source>
        <dbReference type="SAM" id="Phobius"/>
    </source>
</evidence>
<evidence type="ECO:0000259" key="2">
    <source>
        <dbReference type="Pfam" id="PF02517"/>
    </source>
</evidence>
<dbReference type="PANTHER" id="PTHR43592:SF4">
    <property type="entry name" value="CAAX AMINO TERMINAL PROTEASE FAMILY PROTEIN"/>
    <property type="match status" value="1"/>
</dbReference>
<feature type="transmembrane region" description="Helical" evidence="1">
    <location>
        <begin position="190"/>
        <end position="208"/>
    </location>
</feature>
<feature type="transmembrane region" description="Helical" evidence="1">
    <location>
        <begin position="109"/>
        <end position="130"/>
    </location>
</feature>
<organism evidence="3 4">
    <name type="scientific">Nicotiana sylvestris</name>
    <name type="common">Wood tobacco</name>
    <name type="synonym">South American tobacco</name>
    <dbReference type="NCBI Taxonomy" id="4096"/>
    <lineage>
        <taxon>Eukaryota</taxon>
        <taxon>Viridiplantae</taxon>
        <taxon>Streptophyta</taxon>
        <taxon>Embryophyta</taxon>
        <taxon>Tracheophyta</taxon>
        <taxon>Spermatophyta</taxon>
        <taxon>Magnoliopsida</taxon>
        <taxon>eudicotyledons</taxon>
        <taxon>Gunneridae</taxon>
        <taxon>Pentapetalae</taxon>
        <taxon>asterids</taxon>
        <taxon>lamiids</taxon>
        <taxon>Solanales</taxon>
        <taxon>Solanaceae</taxon>
        <taxon>Nicotianoideae</taxon>
        <taxon>Nicotianeae</taxon>
        <taxon>Nicotiana</taxon>
    </lineage>
</organism>
<reference evidence="4" key="2">
    <citation type="submission" date="2025-08" db="UniProtKB">
        <authorList>
            <consortium name="RefSeq"/>
        </authorList>
    </citation>
    <scope>IDENTIFICATION</scope>
    <source>
        <tissue evidence="4">Leaf</tissue>
    </source>
</reference>
<dbReference type="Pfam" id="PF02517">
    <property type="entry name" value="Rce1-like"/>
    <property type="match status" value="1"/>
</dbReference>
<proteinExistence type="predicted"/>
<dbReference type="GO" id="GO:0004175">
    <property type="term" value="F:endopeptidase activity"/>
    <property type="evidence" value="ECO:0007669"/>
    <property type="project" value="UniProtKB-ARBA"/>
</dbReference>
<evidence type="ECO:0000313" key="3">
    <source>
        <dbReference type="Proteomes" id="UP000189701"/>
    </source>
</evidence>
<feature type="transmembrane region" description="Helical" evidence="1">
    <location>
        <begin position="151"/>
        <end position="178"/>
    </location>
</feature>
<accession>A0A1U7WAJ2</accession>
<dbReference type="PANTHER" id="PTHR43592">
    <property type="entry name" value="CAAX AMINO TERMINAL PROTEASE"/>
    <property type="match status" value="1"/>
</dbReference>
<feature type="transmembrane region" description="Helical" evidence="1">
    <location>
        <begin position="220"/>
        <end position="245"/>
    </location>
</feature>
<keyword evidence="1" id="KW-1133">Transmembrane helix</keyword>
<dbReference type="eggNOG" id="ENOG502QTK0">
    <property type="taxonomic scope" value="Eukaryota"/>
</dbReference>
<dbReference type="GO" id="GO:0080120">
    <property type="term" value="P:CAAX-box protein maturation"/>
    <property type="evidence" value="ECO:0007669"/>
    <property type="project" value="UniProtKB-ARBA"/>
</dbReference>
<protein>
    <submittedName>
        <fullName evidence="4">Uncharacterized protein LOC104225539 isoform X1</fullName>
    </submittedName>
</protein>
<keyword evidence="1" id="KW-0812">Transmembrane</keyword>
<feature type="transmembrane region" description="Helical" evidence="1">
    <location>
        <begin position="251"/>
        <end position="269"/>
    </location>
</feature>